<dbReference type="Gene3D" id="3.30.70.930">
    <property type="match status" value="1"/>
</dbReference>
<organism evidence="3 4">
    <name type="scientific">Lineolata rhizophorae</name>
    <dbReference type="NCBI Taxonomy" id="578093"/>
    <lineage>
        <taxon>Eukaryota</taxon>
        <taxon>Fungi</taxon>
        <taxon>Dikarya</taxon>
        <taxon>Ascomycota</taxon>
        <taxon>Pezizomycotina</taxon>
        <taxon>Dothideomycetes</taxon>
        <taxon>Dothideomycetes incertae sedis</taxon>
        <taxon>Lineolatales</taxon>
        <taxon>Lineolataceae</taxon>
        <taxon>Lineolata</taxon>
    </lineage>
</organism>
<dbReference type="SUPFAM" id="SSF89957">
    <property type="entry name" value="MTH1187/YkoF-like"/>
    <property type="match status" value="1"/>
</dbReference>
<dbReference type="AlphaFoldDB" id="A0A6A6NQG4"/>
<proteinExistence type="inferred from homology"/>
<accession>A0A6A6NQG4</accession>
<dbReference type="Pfam" id="PF01910">
    <property type="entry name" value="Thiamine_BP"/>
    <property type="match status" value="1"/>
</dbReference>
<keyword evidence="4" id="KW-1185">Reference proteome</keyword>
<dbReference type="InterPro" id="IPR002767">
    <property type="entry name" value="Thiamine_BP"/>
</dbReference>
<dbReference type="PANTHER" id="PTHR33777">
    <property type="entry name" value="UPF0045 PROTEIN ECM15"/>
    <property type="match status" value="1"/>
</dbReference>
<dbReference type="InterPro" id="IPR051614">
    <property type="entry name" value="UPF0045_domain"/>
</dbReference>
<dbReference type="InterPro" id="IPR029756">
    <property type="entry name" value="MTH1187/YkoF-like"/>
</dbReference>
<feature type="domain" description="Thiamine-binding protein" evidence="2">
    <location>
        <begin position="17"/>
        <end position="108"/>
    </location>
</feature>
<protein>
    <submittedName>
        <fullName evidence="3">Putative cell wall biogenesis protein Ecm15</fullName>
    </submittedName>
</protein>
<evidence type="ECO:0000313" key="3">
    <source>
        <dbReference type="EMBL" id="KAF2454050.1"/>
    </source>
</evidence>
<evidence type="ECO:0000259" key="2">
    <source>
        <dbReference type="Pfam" id="PF01910"/>
    </source>
</evidence>
<dbReference type="EMBL" id="MU001693">
    <property type="protein sequence ID" value="KAF2454050.1"/>
    <property type="molecule type" value="Genomic_DNA"/>
</dbReference>
<evidence type="ECO:0000313" key="4">
    <source>
        <dbReference type="Proteomes" id="UP000799766"/>
    </source>
</evidence>
<gene>
    <name evidence="3" type="ORF">BDY21DRAFT_291779</name>
</gene>
<dbReference type="GO" id="GO:0005829">
    <property type="term" value="C:cytosol"/>
    <property type="evidence" value="ECO:0007669"/>
    <property type="project" value="TreeGrafter"/>
</dbReference>
<name>A0A6A6NQG4_9PEZI</name>
<reference evidence="3" key="1">
    <citation type="journal article" date="2020" name="Stud. Mycol.">
        <title>101 Dothideomycetes genomes: a test case for predicting lifestyles and emergence of pathogens.</title>
        <authorList>
            <person name="Haridas S."/>
            <person name="Albert R."/>
            <person name="Binder M."/>
            <person name="Bloem J."/>
            <person name="Labutti K."/>
            <person name="Salamov A."/>
            <person name="Andreopoulos B."/>
            <person name="Baker S."/>
            <person name="Barry K."/>
            <person name="Bills G."/>
            <person name="Bluhm B."/>
            <person name="Cannon C."/>
            <person name="Castanera R."/>
            <person name="Culley D."/>
            <person name="Daum C."/>
            <person name="Ezra D."/>
            <person name="Gonzalez J."/>
            <person name="Henrissat B."/>
            <person name="Kuo A."/>
            <person name="Liang C."/>
            <person name="Lipzen A."/>
            <person name="Lutzoni F."/>
            <person name="Magnuson J."/>
            <person name="Mondo S."/>
            <person name="Nolan M."/>
            <person name="Ohm R."/>
            <person name="Pangilinan J."/>
            <person name="Park H.-J."/>
            <person name="Ramirez L."/>
            <person name="Alfaro M."/>
            <person name="Sun H."/>
            <person name="Tritt A."/>
            <person name="Yoshinaga Y."/>
            <person name="Zwiers L.-H."/>
            <person name="Turgeon B."/>
            <person name="Goodwin S."/>
            <person name="Spatafora J."/>
            <person name="Crous P."/>
            <person name="Grigoriev I."/>
        </authorList>
    </citation>
    <scope>NUCLEOTIDE SEQUENCE</scope>
    <source>
        <strain evidence="3">ATCC 16933</strain>
    </source>
</reference>
<dbReference type="NCBIfam" id="TIGR00106">
    <property type="entry name" value="MTH1187 family thiamine-binding protein"/>
    <property type="match status" value="1"/>
</dbReference>
<dbReference type="PANTHER" id="PTHR33777:SF1">
    <property type="entry name" value="UPF0045 PROTEIN ECM15"/>
    <property type="match status" value="1"/>
</dbReference>
<dbReference type="Proteomes" id="UP000799766">
    <property type="component" value="Unassembled WGS sequence"/>
</dbReference>
<dbReference type="OrthoDB" id="5587367at2759"/>
<comment type="similarity">
    <text evidence="1">Belongs to the UPF0045 family.</text>
</comment>
<evidence type="ECO:0000256" key="1">
    <source>
        <dbReference type="ARBA" id="ARBA00010272"/>
    </source>
</evidence>
<sequence>MTPVDLEALPTPPHCTADFCLVPLGTSSASVSNEIAAVQRLMKQSGLTYSLHSAGTTVEGPWDEVMRVIGQAHSMLHASGVTRCHTDIRVGSRTDKKESYVEKVKAVERLLAKGSEGTASE</sequence>